<dbReference type="PROSITE" id="PS51257">
    <property type="entry name" value="PROKAR_LIPOPROTEIN"/>
    <property type="match status" value="1"/>
</dbReference>
<reference evidence="2 3" key="2">
    <citation type="submission" date="2019-05" db="EMBL/GenBank/DDBJ databases">
        <title>Glycomyces buryatensis sp. nov.</title>
        <authorList>
            <person name="Nikitina E."/>
        </authorList>
    </citation>
    <scope>NUCLEOTIDE SEQUENCE [LARGE SCALE GENOMIC DNA]</scope>
    <source>
        <strain evidence="2 3">18</strain>
    </source>
</reference>
<sequence length="157" mass="15972">MDTHRPAWSVRLLVPVLGVLVFGLLGACGTGGGPGEETSSAEPTTESASETAASESPTPAEDSMSEETTPSLDPSMGSEEPGEGGTLTISGTVESGVESGCLVLEYDGTVYGIYGDYDSSVVKSGASVTLSGHLEPDMMTTCQQGTPFVVEEAETAD</sequence>
<organism evidence="2 3">
    <name type="scientific">Glycomyces buryatensis</name>
    <dbReference type="NCBI Taxonomy" id="2570927"/>
    <lineage>
        <taxon>Bacteria</taxon>
        <taxon>Bacillati</taxon>
        <taxon>Actinomycetota</taxon>
        <taxon>Actinomycetes</taxon>
        <taxon>Glycomycetales</taxon>
        <taxon>Glycomycetaceae</taxon>
        <taxon>Glycomyces</taxon>
    </lineage>
</organism>
<dbReference type="RefSeq" id="WP_136534940.1">
    <property type="nucleotide sequence ID" value="NZ_STGY01000051.1"/>
</dbReference>
<gene>
    <name evidence="2" type="ORF">FAB82_12860</name>
</gene>
<feature type="compositionally biased region" description="Low complexity" evidence="1">
    <location>
        <begin position="36"/>
        <end position="61"/>
    </location>
</feature>
<accession>A0A4S8QA55</accession>
<protein>
    <submittedName>
        <fullName evidence="2">Uncharacterized protein</fullName>
    </submittedName>
</protein>
<dbReference type="OrthoDB" id="5148907at2"/>
<dbReference type="AlphaFoldDB" id="A0A4S8QA55"/>
<proteinExistence type="predicted"/>
<reference evidence="3" key="1">
    <citation type="submission" date="2019-04" db="EMBL/GenBank/DDBJ databases">
        <title>Nocardioides xinjiangensis sp. nov.</title>
        <authorList>
            <person name="Liu S."/>
        </authorList>
    </citation>
    <scope>NUCLEOTIDE SEQUENCE [LARGE SCALE GENOMIC DNA]</scope>
    <source>
        <strain evidence="3">18</strain>
    </source>
</reference>
<dbReference type="EMBL" id="STGY01000051">
    <property type="protein sequence ID" value="THV41140.1"/>
    <property type="molecule type" value="Genomic_DNA"/>
</dbReference>
<keyword evidence="3" id="KW-1185">Reference proteome</keyword>
<evidence type="ECO:0000313" key="2">
    <source>
        <dbReference type="EMBL" id="THV41140.1"/>
    </source>
</evidence>
<feature type="region of interest" description="Disordered" evidence="1">
    <location>
        <begin position="31"/>
        <end position="92"/>
    </location>
</feature>
<name>A0A4S8QA55_9ACTN</name>
<evidence type="ECO:0000313" key="3">
    <source>
        <dbReference type="Proteomes" id="UP000308760"/>
    </source>
</evidence>
<evidence type="ECO:0000256" key="1">
    <source>
        <dbReference type="SAM" id="MobiDB-lite"/>
    </source>
</evidence>
<comment type="caution">
    <text evidence="2">The sequence shown here is derived from an EMBL/GenBank/DDBJ whole genome shotgun (WGS) entry which is preliminary data.</text>
</comment>
<dbReference type="Proteomes" id="UP000308760">
    <property type="component" value="Unassembled WGS sequence"/>
</dbReference>